<dbReference type="Gene3D" id="3.40.50.12090">
    <property type="match status" value="2"/>
</dbReference>
<dbReference type="RefSeq" id="WP_284131911.1">
    <property type="nucleotide sequence ID" value="NZ_JASKYM010000002.1"/>
</dbReference>
<dbReference type="InterPro" id="IPR051922">
    <property type="entry name" value="Bact_Sporulation_Assoc"/>
</dbReference>
<dbReference type="PANTHER" id="PTHR30032:SF8">
    <property type="entry name" value="GERMINATION-SPECIFIC N-ACETYLMURAMOYL-L-ALANINE AMIDASE"/>
    <property type="match status" value="1"/>
</dbReference>
<comment type="caution">
    <text evidence="1">The sequence shown here is derived from an EMBL/GenBank/DDBJ whole genome shotgun (WGS) entry which is preliminary data.</text>
</comment>
<sequence length="682" mass="76992">MSKYKYTSILTIVGIVATTPSSYATAEHYAVIDSEEQQRILELKKQTYQLFNTKYTTNKVYMNDPNKRGCSAYKIQIADNLEALDKEEYLTSYAQFDELFNEKYSNLKYNQKIVVKYSTISRKLKNEELVDYKELKYNGNEKNVIWKTLADGNKQGKIPISPDTTTEQARFIYVNVGDILLDINKPAFRQKNGYYIDINENPIKKVDKNIIETKVSLQNGIIDGYYQDSSVALGQEDIIQNTDAIVKDADEISTQELKVDDIYEVNSGRLTIRGNELLKNINEMNKSQYTIRFEAIDKITDEPREIYIDKSDSSNIAVRYVDNNIEVNYKDLSSINIIIEETTMDNKYRINKLIIKPVKKVELDNIIELMKEKIEINIYAGLDRYKTSVQVSRNTYKNTTDNVVLVSGEDNSLVDGLTSTPLASSLDAPILITKKDEIPNEVLEEIDRLNAKNIYIIGGENAVSKQVYDKLKTHYGKNMKRISGKDRYETSLAVANEIVGKVNHKVDTFIVAGNGEADALSISSVAGKKQVPIILTKKEGLSYDNKYFLMENADKAYILGGRNIISNSVDEDILDINMSVRRIYGENRKDTNAAIIKEFYSNGKELHNNGGLIISKSDNKGFVDSLSAGVLGAKMNAPVFLATDSLSEEQGDTLHDLNSKKNKIQVGYGISNLVAEFINSIK</sequence>
<dbReference type="Proteomes" id="UP001301012">
    <property type="component" value="Unassembled WGS sequence"/>
</dbReference>
<organism evidence="1 2">
    <name type="scientific">Romboutsia sedimentorum</name>
    <dbReference type="NCBI Taxonomy" id="1368474"/>
    <lineage>
        <taxon>Bacteria</taxon>
        <taxon>Bacillati</taxon>
        <taxon>Bacillota</taxon>
        <taxon>Clostridia</taxon>
        <taxon>Peptostreptococcales</taxon>
        <taxon>Peptostreptococcaceae</taxon>
        <taxon>Romboutsia</taxon>
    </lineage>
</organism>
<proteinExistence type="predicted"/>
<dbReference type="EMBL" id="JASKYM010000002">
    <property type="protein sequence ID" value="MDK2562941.1"/>
    <property type="molecule type" value="Genomic_DNA"/>
</dbReference>
<keyword evidence="2" id="KW-1185">Reference proteome</keyword>
<name>A0ABT7EAF0_9FIRM</name>
<evidence type="ECO:0000313" key="2">
    <source>
        <dbReference type="Proteomes" id="UP001301012"/>
    </source>
</evidence>
<accession>A0ABT7EAF0</accession>
<protein>
    <submittedName>
        <fullName evidence="1">Cell wall-binding repeat-containing protein</fullName>
    </submittedName>
</protein>
<reference evidence="1 2" key="1">
    <citation type="submission" date="2023-05" db="EMBL/GenBank/DDBJ databases">
        <title>Rombocin, a short stable natural nisin variant, displays selective antimicrobial activity against Listeria monocytogenes and employs dual mode of action to kill target bacterial strains.</title>
        <authorList>
            <person name="Wambui J."/>
            <person name="Stephan R."/>
            <person name="Kuipers O.P."/>
        </authorList>
    </citation>
    <scope>NUCLEOTIDE SEQUENCE [LARGE SCALE GENOMIC DNA]</scope>
    <source>
        <strain evidence="1 2">RC002</strain>
    </source>
</reference>
<evidence type="ECO:0000313" key="1">
    <source>
        <dbReference type="EMBL" id="MDK2562941.1"/>
    </source>
</evidence>
<dbReference type="PANTHER" id="PTHR30032">
    <property type="entry name" value="N-ACETYLMURAMOYL-L-ALANINE AMIDASE-RELATED"/>
    <property type="match status" value="1"/>
</dbReference>
<gene>
    <name evidence="1" type="ORF">QOZ84_05240</name>
</gene>
<dbReference type="InterPro" id="IPR007253">
    <property type="entry name" value="Cell_wall-bd_2"/>
</dbReference>
<dbReference type="Pfam" id="PF04122">
    <property type="entry name" value="CW_binding_2"/>
    <property type="match status" value="3"/>
</dbReference>